<evidence type="ECO:0000313" key="10">
    <source>
        <dbReference type="Proteomes" id="UP001486565"/>
    </source>
</evidence>
<evidence type="ECO:0000256" key="1">
    <source>
        <dbReference type="ARBA" id="ARBA00004162"/>
    </source>
</evidence>
<dbReference type="Pfam" id="PF12791">
    <property type="entry name" value="RsgI_N"/>
    <property type="match status" value="1"/>
</dbReference>
<dbReference type="Proteomes" id="UP001486565">
    <property type="component" value="Chromosome"/>
</dbReference>
<feature type="compositionally biased region" description="Basic and acidic residues" evidence="6">
    <location>
        <begin position="228"/>
        <end position="272"/>
    </location>
</feature>
<feature type="domain" description="RsgI N-terminal anti-sigma" evidence="8">
    <location>
        <begin position="2"/>
        <end position="49"/>
    </location>
</feature>
<feature type="transmembrane region" description="Helical" evidence="7">
    <location>
        <begin position="49"/>
        <end position="67"/>
    </location>
</feature>
<dbReference type="InterPro" id="IPR055431">
    <property type="entry name" value="RsgI_M"/>
</dbReference>
<feature type="region of interest" description="Disordered" evidence="6">
    <location>
        <begin position="228"/>
        <end position="317"/>
    </location>
</feature>
<dbReference type="PROSITE" id="PS51849">
    <property type="entry name" value="RSGI_N"/>
    <property type="match status" value="1"/>
</dbReference>
<evidence type="ECO:0000256" key="4">
    <source>
        <dbReference type="ARBA" id="ARBA00022989"/>
    </source>
</evidence>
<evidence type="ECO:0000313" key="9">
    <source>
        <dbReference type="EMBL" id="WZL69882.1"/>
    </source>
</evidence>
<evidence type="ECO:0000256" key="6">
    <source>
        <dbReference type="SAM" id="MobiDB-lite"/>
    </source>
</evidence>
<evidence type="ECO:0000256" key="3">
    <source>
        <dbReference type="ARBA" id="ARBA00022692"/>
    </source>
</evidence>
<reference evidence="9 10" key="1">
    <citation type="submission" date="2023-03" db="EMBL/GenBank/DDBJ databases">
        <title>Novel Species.</title>
        <authorList>
            <person name="Ma S."/>
        </authorList>
    </citation>
    <scope>NUCLEOTIDE SEQUENCE [LARGE SCALE GENOMIC DNA]</scope>
    <source>
        <strain evidence="9 10">LIND6LT2</strain>
    </source>
</reference>
<gene>
    <name evidence="9" type="ORF">QBE51_14080</name>
</gene>
<name>A0ABZ2Y3E9_9FIRM</name>
<keyword evidence="10" id="KW-1185">Reference proteome</keyword>
<accession>A0ABZ2Y3E9</accession>
<dbReference type="InterPro" id="IPR024449">
    <property type="entry name" value="Anti-sigma_RsgI_N"/>
</dbReference>
<proteinExistence type="predicted"/>
<protein>
    <submittedName>
        <fullName evidence="9">Anti-sigma factor domain-containing protein</fullName>
    </submittedName>
</protein>
<comment type="subcellular location">
    <subcellularLocation>
        <location evidence="1">Cell membrane</location>
        <topology evidence="1">Single-pass membrane protein</topology>
    </subcellularLocation>
</comment>
<evidence type="ECO:0000256" key="2">
    <source>
        <dbReference type="ARBA" id="ARBA00022475"/>
    </source>
</evidence>
<keyword evidence="4 7" id="KW-1133">Transmembrane helix</keyword>
<dbReference type="EMBL" id="CP121687">
    <property type="protein sequence ID" value="WZL69882.1"/>
    <property type="molecule type" value="Genomic_DNA"/>
</dbReference>
<sequence length="317" mass="36286">MLKGLIVEKGEKHYIVLTPTGEYKKIKGFTKMNIGQEVDIYNPFSMTKIVSLAAALLVIILLGEAMFKMPGQSKVYAYVTLDINPSVEFAVDRNYAVLKAYPYNSEAEQILSGIEYLHADINKVLADFTQAAIEYEYISDDQENYIVISLCPTIPDEPIESKLNEMTRMQNEVIESSGKEAKVDAVVVDFKTREEAKDLGISPGQLKRNQKELKEDNNIINKEEKKEIKREEKEIKKEEQEKKKKAKEKEKAKTPNKEVKEKEKALDKDNKNAKASQKTTKEEKTNMKNNEGKKNNGNNKTLKNNKDKKQKKEKEKN</sequence>
<dbReference type="RefSeq" id="WP_341876869.1">
    <property type="nucleotide sequence ID" value="NZ_CP121687.1"/>
</dbReference>
<organism evidence="9 10">
    <name type="scientific">Defluviitalea saccharophila</name>
    <dbReference type="NCBI Taxonomy" id="879970"/>
    <lineage>
        <taxon>Bacteria</taxon>
        <taxon>Bacillati</taxon>
        <taxon>Bacillota</taxon>
        <taxon>Clostridia</taxon>
        <taxon>Lachnospirales</taxon>
        <taxon>Defluviitaleaceae</taxon>
        <taxon>Defluviitalea</taxon>
    </lineage>
</organism>
<evidence type="ECO:0000256" key="5">
    <source>
        <dbReference type="ARBA" id="ARBA00023136"/>
    </source>
</evidence>
<keyword evidence="5 7" id="KW-0472">Membrane</keyword>
<evidence type="ECO:0000259" key="8">
    <source>
        <dbReference type="PROSITE" id="PS51849"/>
    </source>
</evidence>
<evidence type="ECO:0000256" key="7">
    <source>
        <dbReference type="SAM" id="Phobius"/>
    </source>
</evidence>
<keyword evidence="2" id="KW-1003">Cell membrane</keyword>
<dbReference type="Pfam" id="PF23750">
    <property type="entry name" value="RsgI_M"/>
    <property type="match status" value="1"/>
</dbReference>
<feature type="compositionally biased region" description="Basic and acidic residues" evidence="6">
    <location>
        <begin position="279"/>
        <end position="294"/>
    </location>
</feature>
<keyword evidence="3 7" id="KW-0812">Transmembrane</keyword>
<feature type="compositionally biased region" description="Basic and acidic residues" evidence="6">
    <location>
        <begin position="304"/>
        <end position="317"/>
    </location>
</feature>